<dbReference type="PROSITE" id="PS50001">
    <property type="entry name" value="SH2"/>
    <property type="match status" value="1"/>
</dbReference>
<keyword evidence="6" id="KW-0833">Ubl conjugation pathway</keyword>
<dbReference type="SMART" id="SM00253">
    <property type="entry name" value="SOCS"/>
    <property type="match status" value="1"/>
</dbReference>
<evidence type="ECO:0000256" key="5">
    <source>
        <dbReference type="ARBA" id="ARBA00022700"/>
    </source>
</evidence>
<dbReference type="Gene3D" id="3.30.505.10">
    <property type="entry name" value="SH2 domain"/>
    <property type="match status" value="1"/>
</dbReference>
<keyword evidence="5" id="KW-0734">Signal transduction inhibitor</keyword>
<feature type="non-terminal residue" evidence="13">
    <location>
        <position position="1"/>
    </location>
</feature>
<dbReference type="PANTHER" id="PTHR10155">
    <property type="entry name" value="PHOSPHATIDYLINOSITOL 3-KINASE REGULATORY SUBUNIT"/>
    <property type="match status" value="1"/>
</dbReference>
<organism evidence="13 14">
    <name type="scientific">Danionella cerebrum</name>
    <dbReference type="NCBI Taxonomy" id="2873325"/>
    <lineage>
        <taxon>Eukaryota</taxon>
        <taxon>Metazoa</taxon>
        <taxon>Chordata</taxon>
        <taxon>Craniata</taxon>
        <taxon>Vertebrata</taxon>
        <taxon>Euteleostomi</taxon>
        <taxon>Actinopterygii</taxon>
        <taxon>Neopterygii</taxon>
        <taxon>Teleostei</taxon>
        <taxon>Ostariophysi</taxon>
        <taxon>Cypriniformes</taxon>
        <taxon>Danionidae</taxon>
        <taxon>Danioninae</taxon>
        <taxon>Danionella</taxon>
    </lineage>
</organism>
<dbReference type="GO" id="GO:0005942">
    <property type="term" value="C:phosphatidylinositol 3-kinase complex"/>
    <property type="evidence" value="ECO:0007669"/>
    <property type="project" value="TreeGrafter"/>
</dbReference>
<sequence>KGKSRCFYGETEVDLFEREREVCVSRRVTGKRADLDERAGVGEGKLVKGTGAYWKQPGEGGALAEARQPCPYKSSERRVSFSPREEPNAPRELPGFVDSTMVTYSKLEISMSSGLLDTSVRMPSQRYKPFLSKLQFQLVQCAIRRLQDSGFYWGAISGKEANHLLALEPSGTFLLRDSSDNHHFFTLSVKTESGTKNLRIQCDNKSFFLQTDSKGAQSVPRFECILKLVHHYMPWSVASLGHSRSAYYIYTGGEKIPLELLRPLPRTLSSLQHLCRKTVNGHTESLERREQLPRPLRDFLQEYDAPI</sequence>
<dbReference type="GO" id="GO:0016567">
    <property type="term" value="P:protein ubiquitination"/>
    <property type="evidence" value="ECO:0007669"/>
    <property type="project" value="UniProtKB-UniPathway"/>
</dbReference>
<evidence type="ECO:0000256" key="6">
    <source>
        <dbReference type="ARBA" id="ARBA00022786"/>
    </source>
</evidence>
<gene>
    <name evidence="13" type="ORF">DNTS_023460</name>
</gene>
<feature type="domain" description="SH2" evidence="11">
    <location>
        <begin position="151"/>
        <end position="264"/>
    </location>
</feature>
<dbReference type="FunFam" id="3.30.505.10:FF:000066">
    <property type="entry name" value="suppressor of cytokine signaling 3"/>
    <property type="match status" value="1"/>
</dbReference>
<dbReference type="PROSITE" id="PS50225">
    <property type="entry name" value="SOCS"/>
    <property type="match status" value="1"/>
</dbReference>
<comment type="caution">
    <text evidence="13">The sequence shown here is derived from an EMBL/GenBank/DDBJ whole genome shotgun (WGS) entry which is preliminary data.</text>
</comment>
<dbReference type="GO" id="GO:0009968">
    <property type="term" value="P:negative regulation of signal transduction"/>
    <property type="evidence" value="ECO:0007669"/>
    <property type="project" value="UniProtKB-KW"/>
</dbReference>
<dbReference type="InterPro" id="IPR001496">
    <property type="entry name" value="SOCS_box"/>
</dbReference>
<dbReference type="OrthoDB" id="6426624at2759"/>
<evidence type="ECO:0000256" key="9">
    <source>
        <dbReference type="PROSITE-ProRule" id="PRU00191"/>
    </source>
</evidence>
<evidence type="ECO:0000313" key="13">
    <source>
        <dbReference type="EMBL" id="TRY66287.1"/>
    </source>
</evidence>
<dbReference type="SUPFAM" id="SSF55550">
    <property type="entry name" value="SH2 domain"/>
    <property type="match status" value="1"/>
</dbReference>
<feature type="compositionally biased region" description="Basic and acidic residues" evidence="10">
    <location>
        <begin position="74"/>
        <end position="89"/>
    </location>
</feature>
<dbReference type="SMART" id="SM00969">
    <property type="entry name" value="SOCS_box"/>
    <property type="match status" value="1"/>
</dbReference>
<evidence type="ECO:0000256" key="2">
    <source>
        <dbReference type="ARBA" id="ARBA00021410"/>
    </source>
</evidence>
<keyword evidence="7 9" id="KW-0727">SH2 domain</keyword>
<dbReference type="PANTHER" id="PTHR10155:SF11">
    <property type="entry name" value="SUPPRESSOR OF CYTOKINE SIGNALING 3"/>
    <property type="match status" value="1"/>
</dbReference>
<protein>
    <recommendedName>
        <fullName evidence="2">Suppressor of cytokine signaling 3</fullName>
    </recommendedName>
</protein>
<evidence type="ECO:0000256" key="8">
    <source>
        <dbReference type="ARBA" id="ARBA00045798"/>
    </source>
</evidence>
<evidence type="ECO:0000256" key="7">
    <source>
        <dbReference type="ARBA" id="ARBA00022999"/>
    </source>
</evidence>
<dbReference type="GO" id="GO:0046935">
    <property type="term" value="F:1-phosphatidylinositol-3-kinase regulator activity"/>
    <property type="evidence" value="ECO:0007669"/>
    <property type="project" value="TreeGrafter"/>
</dbReference>
<dbReference type="UniPathway" id="UPA00143"/>
<evidence type="ECO:0000313" key="14">
    <source>
        <dbReference type="Proteomes" id="UP000316079"/>
    </source>
</evidence>
<dbReference type="STRING" id="623744.A0A553NLK4"/>
<keyword evidence="14" id="KW-1185">Reference proteome</keyword>
<dbReference type="Pfam" id="PF00017">
    <property type="entry name" value="SH2"/>
    <property type="match status" value="1"/>
</dbReference>
<feature type="region of interest" description="Disordered" evidence="10">
    <location>
        <begin position="74"/>
        <end position="94"/>
    </location>
</feature>
<keyword evidence="4" id="KW-0341">Growth regulation</keyword>
<accession>A0A553NLK4</accession>
<evidence type="ECO:0000256" key="3">
    <source>
        <dbReference type="ARBA" id="ARBA00022553"/>
    </source>
</evidence>
<dbReference type="SMART" id="SM00252">
    <property type="entry name" value="SH2"/>
    <property type="match status" value="1"/>
</dbReference>
<dbReference type="InterPro" id="IPR036860">
    <property type="entry name" value="SH2_dom_sf"/>
</dbReference>
<dbReference type="SUPFAM" id="SSF158235">
    <property type="entry name" value="SOCS box-like"/>
    <property type="match status" value="1"/>
</dbReference>
<dbReference type="Gene3D" id="1.10.750.20">
    <property type="entry name" value="SOCS box"/>
    <property type="match status" value="1"/>
</dbReference>
<dbReference type="FunFam" id="1.10.750.20:FF:000002">
    <property type="entry name" value="Suppressor of cytokine signaling 2"/>
    <property type="match status" value="1"/>
</dbReference>
<dbReference type="InterPro" id="IPR035863">
    <property type="entry name" value="SOCS3_SH2"/>
</dbReference>
<evidence type="ECO:0000259" key="11">
    <source>
        <dbReference type="PROSITE" id="PS50001"/>
    </source>
</evidence>
<reference evidence="13 14" key="1">
    <citation type="journal article" date="2019" name="Sci. Data">
        <title>Hybrid genome assembly and annotation of Danionella translucida.</title>
        <authorList>
            <person name="Kadobianskyi M."/>
            <person name="Schulze L."/>
            <person name="Schuelke M."/>
            <person name="Judkewitz B."/>
        </authorList>
    </citation>
    <scope>NUCLEOTIDE SEQUENCE [LARGE SCALE GENOMIC DNA]</scope>
    <source>
        <strain evidence="13 14">Bolton</strain>
    </source>
</reference>
<keyword evidence="3" id="KW-0597">Phosphoprotein</keyword>
<feature type="domain" description="SOCS box" evidence="12">
    <location>
        <begin position="259"/>
        <end position="306"/>
    </location>
</feature>
<evidence type="ECO:0000259" key="12">
    <source>
        <dbReference type="PROSITE" id="PS50225"/>
    </source>
</evidence>
<dbReference type="GO" id="GO:0046854">
    <property type="term" value="P:phosphatidylinositol phosphate biosynthetic process"/>
    <property type="evidence" value="ECO:0007669"/>
    <property type="project" value="TreeGrafter"/>
</dbReference>
<name>A0A553NLK4_9TELE</name>
<evidence type="ECO:0000256" key="1">
    <source>
        <dbReference type="ARBA" id="ARBA00004906"/>
    </source>
</evidence>
<dbReference type="EMBL" id="SRMA01026855">
    <property type="protein sequence ID" value="TRY66287.1"/>
    <property type="molecule type" value="Genomic_DNA"/>
</dbReference>
<comment type="pathway">
    <text evidence="1">Protein modification; protein ubiquitination.</text>
</comment>
<dbReference type="GO" id="GO:0035556">
    <property type="term" value="P:intracellular signal transduction"/>
    <property type="evidence" value="ECO:0007669"/>
    <property type="project" value="InterPro"/>
</dbReference>
<evidence type="ECO:0000256" key="10">
    <source>
        <dbReference type="SAM" id="MobiDB-lite"/>
    </source>
</evidence>
<dbReference type="AlphaFoldDB" id="A0A553NLK4"/>
<dbReference type="Proteomes" id="UP000316079">
    <property type="component" value="Unassembled WGS sequence"/>
</dbReference>
<dbReference type="InterPro" id="IPR000980">
    <property type="entry name" value="SH2"/>
</dbReference>
<comment type="function">
    <text evidence="8">SOCS family proteins form part of a classical negative feedback system that regulates cytokine signal transduction. SOCS3 is involved in negative regulation of cytokines that signal through the JAK/STAT pathway. Inhibits cytokine signal transduction by binding to tyrosine kinase receptors including IL6ST/gp130, LIF, erythropoietin, insulin, IL12, GCSF and leptin receptors. Binding to JAK2 inhibits its kinase activity and regulates IL6 signaling. Suppresses fetal liver erythropoiesis. Regulates onset and maintenance of allergic responses mediated by T-helper type 2 cells. Probable substrate recognition component of a SCF-like ECS (Elongin BC-CUL2/5-SOCS-box protein) E3 ubiquitin-protein ligase complex which mediates the ubiquitination and subsequent proteasomal degradation of target proteins.</text>
</comment>
<dbReference type="CDD" id="cd10384">
    <property type="entry name" value="SH2_SOCS3"/>
    <property type="match status" value="1"/>
</dbReference>
<dbReference type="InterPro" id="IPR036036">
    <property type="entry name" value="SOCS_box-like_dom_sf"/>
</dbReference>
<proteinExistence type="predicted"/>
<evidence type="ECO:0000256" key="4">
    <source>
        <dbReference type="ARBA" id="ARBA00022604"/>
    </source>
</evidence>